<evidence type="ECO:0000313" key="1">
    <source>
        <dbReference type="EMBL" id="KGQ59529.1"/>
    </source>
</evidence>
<dbReference type="EMBL" id="JPJQ01000057">
    <property type="protein sequence ID" value="KGQ59529.1"/>
    <property type="molecule type" value="Genomic_DNA"/>
</dbReference>
<proteinExistence type="predicted"/>
<dbReference type="RefSeq" id="WP_039164623.1">
    <property type="nucleotide sequence ID" value="NZ_JPJQ01000057.1"/>
</dbReference>
<sequence>MSATLPILTAIQQQLTAALPDWQVELMPDNPSDYYLAHPNGAVLIGYVGSTFGALRASDVVSQTRKLRLMLTVISRNLHNDNGALAVLDQLRLSIAGFQPPNCGKCYLVSEQFNDEESGIWQYQLQVETETVQLEQLSPQHKPKFVEAILRRQEQPLDKKLKPKKGEN</sequence>
<dbReference type="Pfam" id="PF09646">
    <property type="entry name" value="Gp37"/>
    <property type="match status" value="1"/>
</dbReference>
<dbReference type="InterPro" id="IPR038042">
    <property type="entry name" value="Gp37-like"/>
</dbReference>
<evidence type="ECO:0000313" key="2">
    <source>
        <dbReference type="Proteomes" id="UP000030554"/>
    </source>
</evidence>
<gene>
    <name evidence="1" type="ORF">IO48_11350</name>
</gene>
<protein>
    <recommendedName>
        <fullName evidence="3">Gp37 protein</fullName>
    </recommendedName>
</protein>
<dbReference type="Gene3D" id="3.30.2000.10">
    <property type="entry name" value="Phage tail protein-like"/>
    <property type="match status" value="1"/>
</dbReference>
<organism evidence="1 2">
    <name type="scientific">Gallibacterium anatis 4895</name>
    <dbReference type="NCBI Taxonomy" id="1396510"/>
    <lineage>
        <taxon>Bacteria</taxon>
        <taxon>Pseudomonadati</taxon>
        <taxon>Pseudomonadota</taxon>
        <taxon>Gammaproteobacteria</taxon>
        <taxon>Pasteurellales</taxon>
        <taxon>Pasteurellaceae</taxon>
        <taxon>Gallibacterium</taxon>
    </lineage>
</organism>
<name>A0A0A3AD61_9PAST</name>
<dbReference type="AlphaFoldDB" id="A0A0A3AD61"/>
<reference evidence="1 2" key="1">
    <citation type="submission" date="2014-07" db="EMBL/GenBank/DDBJ databases">
        <title>Chaperone-usher fimbriae in a diverse selection of Gallibacterium genomes.</title>
        <authorList>
            <person name="Kudirkiene E."/>
            <person name="Bager R.J."/>
            <person name="Johnson T.J."/>
            <person name="Bojesen A.M."/>
        </authorList>
    </citation>
    <scope>NUCLEOTIDE SEQUENCE [LARGE SCALE GENOMIC DNA]</scope>
    <source>
        <strain evidence="1 2">4895</strain>
    </source>
</reference>
<dbReference type="SUPFAM" id="SSF143749">
    <property type="entry name" value="Phage tail protein-like"/>
    <property type="match status" value="1"/>
</dbReference>
<dbReference type="InterPro" id="IPR035934">
    <property type="entry name" value="Phage_tail_protein-like_sf"/>
</dbReference>
<comment type="caution">
    <text evidence="1">The sequence shown here is derived from an EMBL/GenBank/DDBJ whole genome shotgun (WGS) entry which is preliminary data.</text>
</comment>
<accession>A0A0A3AD61</accession>
<dbReference type="InterPro" id="IPR018602">
    <property type="entry name" value="Gp37/STM4215"/>
</dbReference>
<evidence type="ECO:0008006" key="3">
    <source>
        <dbReference type="Google" id="ProtNLM"/>
    </source>
</evidence>
<dbReference type="Proteomes" id="UP000030554">
    <property type="component" value="Unassembled WGS sequence"/>
</dbReference>